<dbReference type="InterPro" id="IPR035897">
    <property type="entry name" value="Toll_tir_struct_dom_sf"/>
</dbReference>
<sequence length="610" mass="69923">MLKTGHKTASERNKVWMAALRQFRNDDEVGSENEKQILNMVKTELQEFYELESPWNDTGKTILNIFKLILRKLAKKNIINLIGELMVEYKFLEVCDRVWDFCHTTKDKQFMFLTCRAYSSVKLVLWNYSNECPSLAEAAYQNKSFLVRCISELDLPELSVNNLIDYKSLMAVKATISILMNMTRHFQSISSLIRCNGGLEKILKYYKHDDIGLKTSVIITVAHCITEKENDKIIAGSDVILFITEQLRRALQSPSYQCYSAIELVTGLDKLAANESNKKSIVDLNVLPLLKKMLNPSSSSDRVQAASSCIWTLSFLEDNKNKISQERGLLEAVHRILSDSKIKFKTRSFCEGITFNIERAQPISEEIQSKTGKDKHIMISYQWNNQPIILKLRDYLNQNGLKTWIDVDKMQGSILEDMAHAVEDAGVIVIAMTEDYKNSNSCRTEAEYAYKLQKPIIPLLLEPGYEPDGWLGALVGTQLYVDLSLKHSFEAKFPDVLKMIRTKMLKQRSLSEITVKDVDGPQTCPNDGKPQNIVSFKSWTVHEVKEWAEKNEIVNLEIFSSGFNGVGLYQFSQLLKRCPEIYYNALRSDYHLEWLEIFLVTEALENLNNS</sequence>
<dbReference type="InterPro" id="IPR011989">
    <property type="entry name" value="ARM-like"/>
</dbReference>
<reference evidence="2 3" key="1">
    <citation type="submission" date="2024-02" db="EMBL/GenBank/DDBJ databases">
        <authorList>
            <person name="Daric V."/>
            <person name="Darras S."/>
        </authorList>
    </citation>
    <scope>NUCLEOTIDE SEQUENCE [LARGE SCALE GENOMIC DNA]</scope>
</reference>
<keyword evidence="3" id="KW-1185">Reference proteome</keyword>
<dbReference type="Pfam" id="PF13676">
    <property type="entry name" value="TIR_2"/>
    <property type="match status" value="1"/>
</dbReference>
<name>A0ABP0FF92_CLALP</name>
<dbReference type="PANTHER" id="PTHR46270">
    <property type="entry name" value="ARMADILLO-TYPE FOLD-RELATED"/>
    <property type="match status" value="1"/>
</dbReference>
<evidence type="ECO:0000313" key="2">
    <source>
        <dbReference type="EMBL" id="CAK8677563.1"/>
    </source>
</evidence>
<dbReference type="PANTHER" id="PTHR46270:SF2">
    <property type="entry name" value="TIR DOMAIN-CONTAINING PROTEIN"/>
    <property type="match status" value="1"/>
</dbReference>
<gene>
    <name evidence="2" type="ORF">CVLEPA_LOCUS6929</name>
</gene>
<comment type="caution">
    <text evidence="2">The sequence shown here is derived from an EMBL/GenBank/DDBJ whole genome shotgun (WGS) entry which is preliminary data.</text>
</comment>
<dbReference type="InterPro" id="IPR016024">
    <property type="entry name" value="ARM-type_fold"/>
</dbReference>
<feature type="domain" description="TIR" evidence="1">
    <location>
        <begin position="377"/>
        <end position="493"/>
    </location>
</feature>
<dbReference type="Gene3D" id="1.25.10.10">
    <property type="entry name" value="Leucine-rich Repeat Variant"/>
    <property type="match status" value="1"/>
</dbReference>
<evidence type="ECO:0000259" key="1">
    <source>
        <dbReference type="Pfam" id="PF13676"/>
    </source>
</evidence>
<evidence type="ECO:0000313" key="3">
    <source>
        <dbReference type="Proteomes" id="UP001642483"/>
    </source>
</evidence>
<accession>A0ABP0FF92</accession>
<dbReference type="SUPFAM" id="SSF52200">
    <property type="entry name" value="Toll/Interleukin receptor TIR domain"/>
    <property type="match status" value="1"/>
</dbReference>
<proteinExistence type="predicted"/>
<dbReference type="EMBL" id="CAWYQH010000046">
    <property type="protein sequence ID" value="CAK8677563.1"/>
    <property type="molecule type" value="Genomic_DNA"/>
</dbReference>
<dbReference type="SUPFAM" id="SSF48371">
    <property type="entry name" value="ARM repeat"/>
    <property type="match status" value="1"/>
</dbReference>
<organism evidence="2 3">
    <name type="scientific">Clavelina lepadiformis</name>
    <name type="common">Light-bulb sea squirt</name>
    <name type="synonym">Ascidia lepadiformis</name>
    <dbReference type="NCBI Taxonomy" id="159417"/>
    <lineage>
        <taxon>Eukaryota</taxon>
        <taxon>Metazoa</taxon>
        <taxon>Chordata</taxon>
        <taxon>Tunicata</taxon>
        <taxon>Ascidiacea</taxon>
        <taxon>Aplousobranchia</taxon>
        <taxon>Clavelinidae</taxon>
        <taxon>Clavelina</taxon>
    </lineage>
</organism>
<dbReference type="InterPro" id="IPR000157">
    <property type="entry name" value="TIR_dom"/>
</dbReference>
<dbReference type="Proteomes" id="UP001642483">
    <property type="component" value="Unassembled WGS sequence"/>
</dbReference>
<dbReference type="Gene3D" id="3.40.50.10140">
    <property type="entry name" value="Toll/interleukin-1 receptor homology (TIR) domain"/>
    <property type="match status" value="1"/>
</dbReference>
<protein>
    <recommendedName>
        <fullName evidence="1">TIR domain-containing protein</fullName>
    </recommendedName>
</protein>